<evidence type="ECO:0000313" key="4">
    <source>
        <dbReference type="Proteomes" id="UP000838748"/>
    </source>
</evidence>
<evidence type="ECO:0000313" key="3">
    <source>
        <dbReference type="EMBL" id="CAH0539957.1"/>
    </source>
</evidence>
<dbReference type="EC" id="5.1.-.-" evidence="3"/>
<keyword evidence="4" id="KW-1185">Reference proteome</keyword>
<organism evidence="3 4">
    <name type="scientific">Vibrio marisflavi CECT 7928</name>
    <dbReference type="NCBI Taxonomy" id="634439"/>
    <lineage>
        <taxon>Bacteria</taxon>
        <taxon>Pseudomonadati</taxon>
        <taxon>Pseudomonadota</taxon>
        <taxon>Gammaproteobacteria</taxon>
        <taxon>Vibrionales</taxon>
        <taxon>Vibrionaceae</taxon>
        <taxon>Vibrio</taxon>
    </lineage>
</organism>
<name>A0ABN8E558_9VIBR</name>
<evidence type="ECO:0000256" key="1">
    <source>
        <dbReference type="ARBA" id="ARBA00008270"/>
    </source>
</evidence>
<dbReference type="Pfam" id="PF02567">
    <property type="entry name" value="PhzC-PhzF"/>
    <property type="match status" value="1"/>
</dbReference>
<dbReference type="PANTHER" id="PTHR13774:SF17">
    <property type="entry name" value="PHENAZINE BIOSYNTHESIS-LIKE DOMAIN-CONTAINING PROTEIN"/>
    <property type="match status" value="1"/>
</dbReference>
<dbReference type="SUPFAM" id="SSF54506">
    <property type="entry name" value="Diaminopimelate epimerase-like"/>
    <property type="match status" value="1"/>
</dbReference>
<dbReference type="Proteomes" id="UP000838748">
    <property type="component" value="Unassembled WGS sequence"/>
</dbReference>
<sequence length="266" mass="29283">MKLKIYQVDSFASQAFQGNPAGVCITEEPLDQKLMLSIAAEMSVSETAFLSLSNNTLKWFTPTTEVELCGHGTLAVAHIMKERQLLKVGQSFVFNTLSGELEVFIRENDIAMTFPAPKLEQNCSLDQKLIEYLGIRDGEIKAVVSFESKLIIELNSEEQLLRLQPNYSGLLDCEGRGIAVTSASSSQTIDYSARYFGPWVGINEDPVTGSAHCGLGVYWQNILGKSELHAYQASERGGYLKLEMLPNNRVKLIGTAVTTLDAVMTC</sequence>
<keyword evidence="2 3" id="KW-0413">Isomerase</keyword>
<dbReference type="InterPro" id="IPR003719">
    <property type="entry name" value="Phenazine_PhzF-like"/>
</dbReference>
<dbReference type="NCBIfam" id="TIGR00654">
    <property type="entry name" value="PhzF_family"/>
    <property type="match status" value="1"/>
</dbReference>
<dbReference type="Gene3D" id="3.10.310.10">
    <property type="entry name" value="Diaminopimelate Epimerase, Chain A, domain 1"/>
    <property type="match status" value="2"/>
</dbReference>
<reference evidence="3" key="1">
    <citation type="submission" date="2021-11" db="EMBL/GenBank/DDBJ databases">
        <authorList>
            <person name="Rodrigo-Torres L."/>
            <person name="Arahal R. D."/>
            <person name="Lucena T."/>
        </authorList>
    </citation>
    <scope>NUCLEOTIDE SEQUENCE</scope>
    <source>
        <strain evidence="3">CECT 7928</strain>
    </source>
</reference>
<proteinExistence type="inferred from homology"/>
<comment type="similarity">
    <text evidence="1">Belongs to the PhzF family.</text>
</comment>
<evidence type="ECO:0000256" key="2">
    <source>
        <dbReference type="ARBA" id="ARBA00023235"/>
    </source>
</evidence>
<dbReference type="EMBL" id="CAKLDM010000002">
    <property type="protein sequence ID" value="CAH0539957.1"/>
    <property type="molecule type" value="Genomic_DNA"/>
</dbReference>
<dbReference type="RefSeq" id="WP_237361996.1">
    <property type="nucleotide sequence ID" value="NZ_CAKLDM010000002.1"/>
</dbReference>
<gene>
    <name evidence="3" type="primary">yddE</name>
    <name evidence="3" type="ORF">VMF7928_02543</name>
</gene>
<accession>A0ABN8E558</accession>
<dbReference type="PANTHER" id="PTHR13774">
    <property type="entry name" value="PHENAZINE BIOSYNTHESIS PROTEIN"/>
    <property type="match status" value="1"/>
</dbReference>
<dbReference type="GO" id="GO:0016853">
    <property type="term" value="F:isomerase activity"/>
    <property type="evidence" value="ECO:0007669"/>
    <property type="project" value="UniProtKB-KW"/>
</dbReference>
<protein>
    <submittedName>
        <fullName evidence="3">Isomerase YddE</fullName>
        <ecNumber evidence="3">5.1.-.-</ecNumber>
    </submittedName>
</protein>
<comment type="caution">
    <text evidence="3">The sequence shown here is derived from an EMBL/GenBank/DDBJ whole genome shotgun (WGS) entry which is preliminary data.</text>
</comment>
<dbReference type="PIRSF" id="PIRSF016184">
    <property type="entry name" value="PhzC_PhzF"/>
    <property type="match status" value="1"/>
</dbReference>